<dbReference type="InterPro" id="IPR051372">
    <property type="entry name" value="CWC21"/>
</dbReference>
<keyword evidence="3" id="KW-1185">Reference proteome</keyword>
<feature type="compositionally biased region" description="Acidic residues" evidence="1">
    <location>
        <begin position="279"/>
        <end position="289"/>
    </location>
</feature>
<feature type="compositionally biased region" description="Basic and acidic residues" evidence="1">
    <location>
        <begin position="205"/>
        <end position="219"/>
    </location>
</feature>
<feature type="compositionally biased region" description="Basic and acidic residues" evidence="1">
    <location>
        <begin position="234"/>
        <end position="253"/>
    </location>
</feature>
<dbReference type="EMBL" id="JANCYU010000068">
    <property type="protein sequence ID" value="KAK4528712.1"/>
    <property type="molecule type" value="Genomic_DNA"/>
</dbReference>
<evidence type="ECO:0008006" key="4">
    <source>
        <dbReference type="Google" id="ProtNLM"/>
    </source>
</evidence>
<feature type="compositionally biased region" description="Polar residues" evidence="1">
    <location>
        <begin position="265"/>
        <end position="278"/>
    </location>
</feature>
<reference evidence="2 3" key="1">
    <citation type="submission" date="2022-07" db="EMBL/GenBank/DDBJ databases">
        <title>Genome-wide signatures of adaptation to extreme environments.</title>
        <authorList>
            <person name="Cho C.H."/>
            <person name="Yoon H.S."/>
        </authorList>
    </citation>
    <scope>NUCLEOTIDE SEQUENCE [LARGE SCALE GENOMIC DNA]</scope>
    <source>
        <strain evidence="2 3">108.79 E11</strain>
    </source>
</reference>
<dbReference type="PANTHER" id="PTHR36562">
    <property type="entry name" value="SERINE/ARGININE REPETITIVE MATRIX 2"/>
    <property type="match status" value="1"/>
</dbReference>
<dbReference type="PANTHER" id="PTHR36562:SF5">
    <property type="entry name" value="SERINE_ARGININE REPETITIVE MATRIX 2"/>
    <property type="match status" value="1"/>
</dbReference>
<accession>A0AAV9IMN6</accession>
<dbReference type="Proteomes" id="UP001300502">
    <property type="component" value="Unassembled WGS sequence"/>
</dbReference>
<evidence type="ECO:0000313" key="3">
    <source>
        <dbReference type="Proteomes" id="UP001300502"/>
    </source>
</evidence>
<feature type="region of interest" description="Disordered" evidence="1">
    <location>
        <begin position="140"/>
        <end position="168"/>
    </location>
</feature>
<comment type="caution">
    <text evidence="2">The sequence shown here is derived from an EMBL/GenBank/DDBJ whole genome shotgun (WGS) entry which is preliminary data.</text>
</comment>
<evidence type="ECO:0000313" key="2">
    <source>
        <dbReference type="EMBL" id="KAK4528712.1"/>
    </source>
</evidence>
<sequence>MYNGIGLPTPRGSGTNGYVQRNVANVSLLGPSRRIGYHHQTQKAVDGLPNQETLGSPLARKPDPDILEHERQRKAVVLSLELEEKLRNENILSEEQIQELVTKVRTQLSSQTEVDLAIDNGPLRVNQLLQDIAMQANKWKNASSKRRSKGRVGFVEQEQQPPTFGLQLDSRPVLDFHRKSLAKEKENLKLKNALGIDDDYQPGDVFRKSRTKEDEREAAQQEGAATSPPFTEATKLETEQEQGRRHTDSAKEDGELEEDEIAASPSFQPPATSTTSVDNEGEDVQEQSGEEQPRGEKSQRHRVSSSRHHRRHRTRSPSPRHEKRRHRRPSKEEKDRKHKRRHRHSPR</sequence>
<feature type="region of interest" description="Disordered" evidence="1">
    <location>
        <begin position="195"/>
        <end position="347"/>
    </location>
</feature>
<organism evidence="2 3">
    <name type="scientific">Galdieria yellowstonensis</name>
    <dbReference type="NCBI Taxonomy" id="3028027"/>
    <lineage>
        <taxon>Eukaryota</taxon>
        <taxon>Rhodophyta</taxon>
        <taxon>Bangiophyceae</taxon>
        <taxon>Galdieriales</taxon>
        <taxon>Galdieriaceae</taxon>
        <taxon>Galdieria</taxon>
    </lineage>
</organism>
<name>A0AAV9IMN6_9RHOD</name>
<gene>
    <name evidence="2" type="ORF">GAYE_SCF63G6657</name>
</gene>
<feature type="compositionally biased region" description="Basic residues" evidence="1">
    <location>
        <begin position="299"/>
        <end position="315"/>
    </location>
</feature>
<dbReference type="GO" id="GO:0005634">
    <property type="term" value="C:nucleus"/>
    <property type="evidence" value="ECO:0007669"/>
    <property type="project" value="TreeGrafter"/>
</dbReference>
<protein>
    <recommendedName>
        <fullName evidence="4">CWF21 domain-containing protein</fullName>
    </recommendedName>
</protein>
<proteinExistence type="predicted"/>
<dbReference type="AlphaFoldDB" id="A0AAV9IMN6"/>
<evidence type="ECO:0000256" key="1">
    <source>
        <dbReference type="SAM" id="MobiDB-lite"/>
    </source>
</evidence>
<feature type="compositionally biased region" description="Basic residues" evidence="1">
    <location>
        <begin position="336"/>
        <end position="347"/>
    </location>
</feature>